<evidence type="ECO:0000256" key="1">
    <source>
        <dbReference type="ARBA" id="ARBA00023186"/>
    </source>
</evidence>
<dbReference type="GO" id="GO:0005737">
    <property type="term" value="C:cytoplasm"/>
    <property type="evidence" value="ECO:0007669"/>
    <property type="project" value="TreeGrafter"/>
</dbReference>
<name>A0A7J6LDE2_PERCH</name>
<proteinExistence type="predicted"/>
<sequence length="631" mass="67902">MAGLLAKVDVSQNHYDVLEVDARTVTRADMKRSFRRLCLKYHPDKGGPQAAEHFHRIKVAYDTLSDPKKKMTFDHAYFYARHSAPRNFKRIPDPSPSEPSTKRPRVDQEPPNTSGGSSPTGVNSPTESRSGSVSPPSDDAAVDVTGPLEDLTISRLKSIAKGRGIDVAKCLEKSDMIAAIRKTIAGGTDQQQSSKTVPTDGQEKPPADGSTESDPAVNSKEPAEPTPARPSIAGTQTAEKGKGVEELLRRQTAYQRELSKHKTEIGLSSDSLKVSTSLVEKLSRLQKILDSSAAYATDHTSALLELRSRIGAQVADLGHDLGGHHPGNTITPRGRFSSAIRNHLTALTSGAHALAEAKRALSGLSDRFGDIMKDIQQSDAELIVSTRAVSSEIRRYQELLNKMGKDDTVAVGLSVEPEAEGREGVREEHGSKKKLNVNRLAGFRDTPGSKLPFDRGSTLGKPWSDLIAPGARKRQAAASSGRKKTPTKRSVPTKIEAESIAHNDGHSSSTTTSTAPEDQAGDASGKTAEEGKPSRANVEDLADDTAADGGIITVRIPKSWKPGRRIQFPAGDGKVRMVPPESCVPGDLMVYDTTTKQLRKRGPPAVVPLPSAGRHLPKVVWEEGKEFVVLE</sequence>
<keyword evidence="1" id="KW-0143">Chaperone</keyword>
<dbReference type="Pfam" id="PF00226">
    <property type="entry name" value="DnaJ"/>
    <property type="match status" value="1"/>
</dbReference>
<dbReference type="GO" id="GO:0051082">
    <property type="term" value="F:unfolded protein binding"/>
    <property type="evidence" value="ECO:0007669"/>
    <property type="project" value="TreeGrafter"/>
</dbReference>
<evidence type="ECO:0000313" key="5">
    <source>
        <dbReference type="Proteomes" id="UP000591131"/>
    </source>
</evidence>
<dbReference type="GO" id="GO:0042026">
    <property type="term" value="P:protein refolding"/>
    <property type="evidence" value="ECO:0007669"/>
    <property type="project" value="TreeGrafter"/>
</dbReference>
<dbReference type="InterPro" id="IPR018253">
    <property type="entry name" value="DnaJ_domain_CS"/>
</dbReference>
<organism evidence="4 5">
    <name type="scientific">Perkinsus chesapeaki</name>
    <name type="common">Clam parasite</name>
    <name type="synonym">Perkinsus andrewsi</name>
    <dbReference type="NCBI Taxonomy" id="330153"/>
    <lineage>
        <taxon>Eukaryota</taxon>
        <taxon>Sar</taxon>
        <taxon>Alveolata</taxon>
        <taxon>Perkinsozoa</taxon>
        <taxon>Perkinsea</taxon>
        <taxon>Perkinsida</taxon>
        <taxon>Perkinsidae</taxon>
        <taxon>Perkinsus</taxon>
    </lineage>
</organism>
<feature type="compositionally biased region" description="Basic and acidic residues" evidence="2">
    <location>
        <begin position="495"/>
        <end position="505"/>
    </location>
</feature>
<dbReference type="Gene3D" id="1.10.287.110">
    <property type="entry name" value="DnaJ domain"/>
    <property type="match status" value="1"/>
</dbReference>
<feature type="domain" description="J" evidence="3">
    <location>
        <begin position="13"/>
        <end position="77"/>
    </location>
</feature>
<evidence type="ECO:0000256" key="2">
    <source>
        <dbReference type="SAM" id="MobiDB-lite"/>
    </source>
</evidence>
<accession>A0A7J6LDE2</accession>
<feature type="compositionally biased region" description="Polar residues" evidence="2">
    <location>
        <begin position="110"/>
        <end position="135"/>
    </location>
</feature>
<protein>
    <recommendedName>
        <fullName evidence="3">J domain-containing protein</fullName>
    </recommendedName>
</protein>
<dbReference type="PROSITE" id="PS00636">
    <property type="entry name" value="DNAJ_1"/>
    <property type="match status" value="1"/>
</dbReference>
<dbReference type="InterPro" id="IPR036869">
    <property type="entry name" value="J_dom_sf"/>
</dbReference>
<feature type="compositionally biased region" description="Polar residues" evidence="2">
    <location>
        <begin position="188"/>
        <end position="199"/>
    </location>
</feature>
<dbReference type="Proteomes" id="UP000591131">
    <property type="component" value="Unassembled WGS sequence"/>
</dbReference>
<dbReference type="CDD" id="cd06257">
    <property type="entry name" value="DnaJ"/>
    <property type="match status" value="1"/>
</dbReference>
<dbReference type="PANTHER" id="PTHR43096:SF52">
    <property type="entry name" value="DNAJ HOMOLOG 1, MITOCHONDRIAL-RELATED"/>
    <property type="match status" value="1"/>
</dbReference>
<dbReference type="SMART" id="SM00271">
    <property type="entry name" value="DnaJ"/>
    <property type="match status" value="1"/>
</dbReference>
<feature type="compositionally biased region" description="Polar residues" evidence="2">
    <location>
        <begin position="506"/>
        <end position="516"/>
    </location>
</feature>
<dbReference type="EMBL" id="JAAPAO010000553">
    <property type="protein sequence ID" value="KAF4657242.1"/>
    <property type="molecule type" value="Genomic_DNA"/>
</dbReference>
<keyword evidence="5" id="KW-1185">Reference proteome</keyword>
<reference evidence="4 5" key="1">
    <citation type="submission" date="2020-04" db="EMBL/GenBank/DDBJ databases">
        <title>Perkinsus chesapeaki whole genome sequence.</title>
        <authorList>
            <person name="Bogema D.R."/>
        </authorList>
    </citation>
    <scope>NUCLEOTIDE SEQUENCE [LARGE SCALE GENOMIC DNA]</scope>
    <source>
        <strain evidence="4">ATCC PRA-425</strain>
    </source>
</reference>
<feature type="region of interest" description="Disordered" evidence="2">
    <location>
        <begin position="418"/>
        <end position="544"/>
    </location>
</feature>
<dbReference type="OrthoDB" id="10250354at2759"/>
<dbReference type="SUPFAM" id="SSF46565">
    <property type="entry name" value="Chaperone J-domain"/>
    <property type="match status" value="1"/>
</dbReference>
<dbReference type="InterPro" id="IPR001623">
    <property type="entry name" value="DnaJ_domain"/>
</dbReference>
<evidence type="ECO:0000313" key="4">
    <source>
        <dbReference type="EMBL" id="KAF4657242.1"/>
    </source>
</evidence>
<feature type="compositionally biased region" description="Basic and acidic residues" evidence="2">
    <location>
        <begin position="419"/>
        <end position="430"/>
    </location>
</feature>
<comment type="caution">
    <text evidence="4">The sequence shown here is derived from an EMBL/GenBank/DDBJ whole genome shotgun (WGS) entry which is preliminary data.</text>
</comment>
<feature type="region of interest" description="Disordered" evidence="2">
    <location>
        <begin position="184"/>
        <end position="244"/>
    </location>
</feature>
<feature type="compositionally biased region" description="Basic residues" evidence="2">
    <location>
        <begin position="471"/>
        <end position="487"/>
    </location>
</feature>
<evidence type="ECO:0000259" key="3">
    <source>
        <dbReference type="PROSITE" id="PS50076"/>
    </source>
</evidence>
<feature type="region of interest" description="Disordered" evidence="2">
    <location>
        <begin position="86"/>
        <end position="144"/>
    </location>
</feature>
<dbReference type="PROSITE" id="PS50076">
    <property type="entry name" value="DNAJ_2"/>
    <property type="match status" value="1"/>
</dbReference>
<dbReference type="PANTHER" id="PTHR43096">
    <property type="entry name" value="DNAJ HOMOLOG 1, MITOCHONDRIAL-RELATED"/>
    <property type="match status" value="1"/>
</dbReference>
<gene>
    <name evidence="4" type="ORF">FOL47_008541</name>
</gene>
<dbReference type="AlphaFoldDB" id="A0A7J6LDE2"/>